<dbReference type="Pfam" id="PF13802">
    <property type="entry name" value="Gal_mutarotas_2"/>
    <property type="match status" value="1"/>
</dbReference>
<dbReference type="InterPro" id="IPR013780">
    <property type="entry name" value="Glyco_hydro_b"/>
</dbReference>
<dbReference type="InterPro" id="IPR011013">
    <property type="entry name" value="Gal_mutarotase_sf_dom"/>
</dbReference>
<feature type="domain" description="Glycoside hydrolase family 31 N-terminal" evidence="6">
    <location>
        <begin position="46"/>
        <end position="209"/>
    </location>
</feature>
<evidence type="ECO:0000259" key="5">
    <source>
        <dbReference type="Pfam" id="PF01055"/>
    </source>
</evidence>
<dbReference type="Gene3D" id="2.60.40.1180">
    <property type="entry name" value="Golgi alpha-mannosidase II"/>
    <property type="match status" value="2"/>
</dbReference>
<comment type="caution">
    <text evidence="9">The sequence shown here is derived from an EMBL/GenBank/DDBJ whole genome shotgun (WGS) entry which is preliminary data.</text>
</comment>
<dbReference type="Gene3D" id="2.60.40.1760">
    <property type="entry name" value="glycosyl hydrolase (family 31)"/>
    <property type="match status" value="1"/>
</dbReference>
<feature type="domain" description="Glycosyl hydrolase family 31 C-terminal" evidence="8">
    <location>
        <begin position="584"/>
        <end position="670"/>
    </location>
</feature>
<dbReference type="Proteomes" id="UP000523362">
    <property type="component" value="Unassembled WGS sequence"/>
</dbReference>
<dbReference type="Gene3D" id="3.20.20.80">
    <property type="entry name" value="Glycosidases"/>
    <property type="match status" value="1"/>
</dbReference>
<dbReference type="InterPro" id="IPR017853">
    <property type="entry name" value="GH"/>
</dbReference>
<dbReference type="GO" id="GO:0030246">
    <property type="term" value="F:carbohydrate binding"/>
    <property type="evidence" value="ECO:0007669"/>
    <property type="project" value="InterPro"/>
</dbReference>
<evidence type="ECO:0000256" key="4">
    <source>
        <dbReference type="RuleBase" id="RU361185"/>
    </source>
</evidence>
<dbReference type="RefSeq" id="WP_185383850.1">
    <property type="nucleotide sequence ID" value="NZ_JAARRG010000006.1"/>
</dbReference>
<evidence type="ECO:0000256" key="1">
    <source>
        <dbReference type="ARBA" id="ARBA00007806"/>
    </source>
</evidence>
<dbReference type="EMBL" id="JAARRG010000006">
    <property type="protein sequence ID" value="MBC1486557.1"/>
    <property type="molecule type" value="Genomic_DNA"/>
</dbReference>
<evidence type="ECO:0000259" key="8">
    <source>
        <dbReference type="Pfam" id="PF21365"/>
    </source>
</evidence>
<evidence type="ECO:0000313" key="10">
    <source>
        <dbReference type="Proteomes" id="UP000523362"/>
    </source>
</evidence>
<keyword evidence="2 4" id="KW-0378">Hydrolase</keyword>
<keyword evidence="3 4" id="KW-0326">Glycosidase</keyword>
<dbReference type="Pfam" id="PF21365">
    <property type="entry name" value="Glyco_hydro_31_3rd"/>
    <property type="match status" value="1"/>
</dbReference>
<dbReference type="SUPFAM" id="SSF51445">
    <property type="entry name" value="(Trans)glycosidases"/>
    <property type="match status" value="1"/>
</dbReference>
<dbReference type="Pfam" id="PF17137">
    <property type="entry name" value="DUF5110"/>
    <property type="match status" value="1"/>
</dbReference>
<dbReference type="GO" id="GO:0004553">
    <property type="term" value="F:hydrolase activity, hydrolyzing O-glycosyl compounds"/>
    <property type="evidence" value="ECO:0007669"/>
    <property type="project" value="InterPro"/>
</dbReference>
<proteinExistence type="inferred from homology"/>
<dbReference type="PROSITE" id="PS00129">
    <property type="entry name" value="GLYCOSYL_HYDROL_F31_1"/>
    <property type="match status" value="1"/>
</dbReference>
<dbReference type="InterPro" id="IPR025887">
    <property type="entry name" value="Glyco_hydro_31_N_dom"/>
</dbReference>
<dbReference type="GO" id="GO:0005975">
    <property type="term" value="P:carbohydrate metabolic process"/>
    <property type="evidence" value="ECO:0007669"/>
    <property type="project" value="InterPro"/>
</dbReference>
<dbReference type="InterPro" id="IPR000322">
    <property type="entry name" value="Glyco_hydro_31_TIM"/>
</dbReference>
<organism evidence="9 10">
    <name type="scientific">Listeria seeligeri</name>
    <dbReference type="NCBI Taxonomy" id="1640"/>
    <lineage>
        <taxon>Bacteria</taxon>
        <taxon>Bacillati</taxon>
        <taxon>Bacillota</taxon>
        <taxon>Bacilli</taxon>
        <taxon>Bacillales</taxon>
        <taxon>Listeriaceae</taxon>
        <taxon>Listeria</taxon>
    </lineage>
</organism>
<dbReference type="InterPro" id="IPR048395">
    <property type="entry name" value="Glyco_hydro_31_C"/>
</dbReference>
<dbReference type="InterPro" id="IPR030458">
    <property type="entry name" value="Glyco_hydro_31_AS"/>
</dbReference>
<dbReference type="SUPFAM" id="SSF51011">
    <property type="entry name" value="Glycosyl hydrolase domain"/>
    <property type="match status" value="1"/>
</dbReference>
<evidence type="ECO:0000259" key="6">
    <source>
        <dbReference type="Pfam" id="PF13802"/>
    </source>
</evidence>
<evidence type="ECO:0000259" key="7">
    <source>
        <dbReference type="Pfam" id="PF17137"/>
    </source>
</evidence>
<accession>A0A7X1C6U6</accession>
<dbReference type="Pfam" id="PF01055">
    <property type="entry name" value="Glyco_hydro_31_2nd"/>
    <property type="match status" value="1"/>
</dbReference>
<dbReference type="AlphaFoldDB" id="A0A7X1C6U6"/>
<dbReference type="CDD" id="cd06604">
    <property type="entry name" value="GH31_glucosidase_II_MalA"/>
    <property type="match status" value="1"/>
</dbReference>
<dbReference type="PANTHER" id="PTHR22762:SF166">
    <property type="entry name" value="ALPHA-GLUCOSIDASE"/>
    <property type="match status" value="1"/>
</dbReference>
<evidence type="ECO:0000256" key="3">
    <source>
        <dbReference type="ARBA" id="ARBA00023295"/>
    </source>
</evidence>
<dbReference type="PANTHER" id="PTHR22762">
    <property type="entry name" value="ALPHA-GLUCOSIDASE"/>
    <property type="match status" value="1"/>
</dbReference>
<sequence>MDASTSFAILPSNVKEKTAFPHEINCVRTASWANNCLTGTLDTGYFSCYFVNEKIARVIVNPFGEVDLTASIAAIHDTAKQAAEFDETGDYYQLQFADKQIIIYKETFQIIMKQAGKVIFQTEGLAVNRNKEHQISIQSRPETAIFGLGEKTGGLNKAGSIISMWNTDVYSPHNKDTVEIYQSIPFMIADTEETTYGLFYDNSYRTEFDFQSYEDKYTILAEGGQANFYVIFGEDVKEVVASYTELTGKTPLPPKWSLGYHQSRYSYTSEEEVERIANTFKEKEIPLDCVFMDIHYMDDFRVFTFNPDTFPNGPELIARLREQNIDVVPIVDPGIKKDVNYPVYQEGIKHNYFCRKLEGEIYYGEVWPGISAFPDFLSTTVQNWWGNLHKFYTDLGIRGIWNDMNEPSVFNESKTMDLDVVHDLDGKNVTHKEAHNLYGLYMSKATFEGLKRLVPNERPFSLTRAGYAGVQRYSAVWTGDNRSHWEHLEMSLPMIMNLGLSGVAFTGADVGGFSSDCTKEMLIRWTQAGAFLPYFRNHCVQDSIYQEPWGFGLDAEKIVKKYIELRYAFLPYIYTEFQKTAETGLPLVRPLYTEFKDERDLIQVNDEFMLGENILVAPIVREGQVKRLVRLPKGTWFNYWTKEQLEGGDYIIADAPIDTMPIYIKAGTILPIGSSVQNTKETQSIALEIYIANGTASGYVYNDDGKSYEYQNGEFAKTGLTATLQNGEVQVKATHSGKVNLQLEITTIQVFGEKTNKITRAGI</sequence>
<dbReference type="SUPFAM" id="SSF74650">
    <property type="entry name" value="Galactose mutarotase-like"/>
    <property type="match status" value="1"/>
</dbReference>
<dbReference type="InterPro" id="IPR033403">
    <property type="entry name" value="DUF5110"/>
</dbReference>
<feature type="domain" description="Glycoside hydrolase family 31 TIM barrel" evidence="5">
    <location>
        <begin position="250"/>
        <end position="575"/>
    </location>
</feature>
<comment type="similarity">
    <text evidence="1 4">Belongs to the glycosyl hydrolase 31 family.</text>
</comment>
<feature type="domain" description="DUF5110" evidence="7">
    <location>
        <begin position="686"/>
        <end position="737"/>
    </location>
</feature>
<gene>
    <name evidence="9" type="ORF">HB897_09985</name>
</gene>
<evidence type="ECO:0000256" key="2">
    <source>
        <dbReference type="ARBA" id="ARBA00022801"/>
    </source>
</evidence>
<dbReference type="CDD" id="cd14752">
    <property type="entry name" value="GH31_N"/>
    <property type="match status" value="1"/>
</dbReference>
<protein>
    <submittedName>
        <fullName evidence="9">Glycoside hydrolase family 31 protein</fullName>
    </submittedName>
</protein>
<name>A0A7X1C6U6_LISSE</name>
<reference evidence="9 10" key="1">
    <citation type="submission" date="2020-03" db="EMBL/GenBank/DDBJ databases">
        <title>Soil Listeria distribution.</title>
        <authorList>
            <person name="Liao J."/>
            <person name="Wiedmann M."/>
        </authorList>
    </citation>
    <scope>NUCLEOTIDE SEQUENCE [LARGE SCALE GENOMIC DNA]</scope>
    <source>
        <strain evidence="9 10">FSL L7-1560</strain>
    </source>
</reference>
<evidence type="ECO:0000313" key="9">
    <source>
        <dbReference type="EMBL" id="MBC1486557.1"/>
    </source>
</evidence>